<keyword evidence="3" id="KW-1185">Reference proteome</keyword>
<dbReference type="EMBL" id="CP019688">
    <property type="protein sequence ID" value="AQQ15623.1"/>
    <property type="molecule type" value="Genomic_DNA"/>
</dbReference>
<evidence type="ECO:0000313" key="3">
    <source>
        <dbReference type="Proteomes" id="UP000217209"/>
    </source>
</evidence>
<reference evidence="2 3" key="1">
    <citation type="submission" date="2016-12" db="EMBL/GenBank/DDBJ databases">
        <authorList>
            <person name="Song W.-J."/>
            <person name="Kurnit D.M."/>
        </authorList>
    </citation>
    <scope>NUCLEOTIDE SEQUENCE [LARGE SCALE GENOMIC DNA]</scope>
    <source>
        <strain evidence="2 3">DSM 30827</strain>
    </source>
</reference>
<dbReference type="InterPro" id="IPR003779">
    <property type="entry name" value="CMD-like"/>
</dbReference>
<dbReference type="GO" id="GO:0051920">
    <property type="term" value="F:peroxiredoxin activity"/>
    <property type="evidence" value="ECO:0007669"/>
    <property type="project" value="InterPro"/>
</dbReference>
<dbReference type="SUPFAM" id="SSF69118">
    <property type="entry name" value="AhpD-like"/>
    <property type="match status" value="1"/>
</dbReference>
<protein>
    <submittedName>
        <fullName evidence="2">Carboxymuconolactone decarboxylase family protein</fullName>
    </submittedName>
</protein>
<proteinExistence type="predicted"/>
<gene>
    <name evidence="2" type="ORF">CGLAU_08340</name>
</gene>
<feature type="domain" description="Carboxymuconolactone decarboxylase-like" evidence="1">
    <location>
        <begin position="25"/>
        <end position="91"/>
    </location>
</feature>
<organism evidence="2 3">
    <name type="scientific">Corynebacterium glaucum</name>
    <dbReference type="NCBI Taxonomy" id="187491"/>
    <lineage>
        <taxon>Bacteria</taxon>
        <taxon>Bacillati</taxon>
        <taxon>Actinomycetota</taxon>
        <taxon>Actinomycetes</taxon>
        <taxon>Mycobacteriales</taxon>
        <taxon>Corynebacteriaceae</taxon>
        <taxon>Corynebacterium</taxon>
    </lineage>
</organism>
<evidence type="ECO:0000259" key="1">
    <source>
        <dbReference type="Pfam" id="PF02627"/>
    </source>
</evidence>
<sequence>MPSRNRKPIPKVAYAPMVGLETFVRARVDKDMSHLVQLRASALNQCVYCLAMHRRDARKDGWSKDRIRQVEAWTDHRDEFNAAEAAALELTDAVTRIHGDESVPDELWNRVEAEHGEKNARNLLMAIVTINAWNRIGITTRLDPTSLSGVDAFDLGEEQGEE</sequence>
<dbReference type="InterPro" id="IPR004675">
    <property type="entry name" value="AhpD_core"/>
</dbReference>
<dbReference type="PANTHER" id="PTHR34846:SF10">
    <property type="entry name" value="CYTOPLASMIC PROTEIN"/>
    <property type="match status" value="1"/>
</dbReference>
<dbReference type="KEGG" id="cgv:CGLAU_08340"/>
<evidence type="ECO:0000313" key="2">
    <source>
        <dbReference type="EMBL" id="AQQ15623.1"/>
    </source>
</evidence>
<dbReference type="Gene3D" id="1.20.1290.10">
    <property type="entry name" value="AhpD-like"/>
    <property type="match status" value="1"/>
</dbReference>
<dbReference type="OrthoDB" id="9801997at2"/>
<dbReference type="Pfam" id="PF02627">
    <property type="entry name" value="CMD"/>
    <property type="match status" value="1"/>
</dbReference>
<dbReference type="RefSeq" id="WP_095660288.1">
    <property type="nucleotide sequence ID" value="NZ_CP019688.1"/>
</dbReference>
<dbReference type="PANTHER" id="PTHR34846">
    <property type="entry name" value="4-CARBOXYMUCONOLACTONE DECARBOXYLASE FAMILY PROTEIN (AFU_ORTHOLOGUE AFUA_6G11590)"/>
    <property type="match status" value="1"/>
</dbReference>
<name>A0A1Q2HXR8_9CORY</name>
<accession>A0A1Q2HXR8</accession>
<dbReference type="Proteomes" id="UP000217209">
    <property type="component" value="Chromosome"/>
</dbReference>
<dbReference type="AlphaFoldDB" id="A0A1Q2HXR8"/>
<dbReference type="NCBIfam" id="TIGR00778">
    <property type="entry name" value="ahpD_dom"/>
    <property type="match status" value="1"/>
</dbReference>
<dbReference type="InterPro" id="IPR029032">
    <property type="entry name" value="AhpD-like"/>
</dbReference>